<feature type="region of interest" description="Disordered" evidence="2">
    <location>
        <begin position="114"/>
        <end position="145"/>
    </location>
</feature>
<feature type="compositionally biased region" description="Polar residues" evidence="2">
    <location>
        <begin position="135"/>
        <end position="144"/>
    </location>
</feature>
<name>A0ABD0YI82_9HEMI</name>
<comment type="caution">
    <text evidence="4">The sequence shown here is derived from an EMBL/GenBank/DDBJ whole genome shotgun (WGS) entry which is preliminary data.</text>
</comment>
<protein>
    <submittedName>
        <fullName evidence="4">Uncharacterized protein</fullName>
    </submittedName>
</protein>
<evidence type="ECO:0000256" key="3">
    <source>
        <dbReference type="SAM" id="Phobius"/>
    </source>
</evidence>
<keyword evidence="3" id="KW-0812">Transmembrane</keyword>
<organism evidence="4 5">
    <name type="scientific">Ranatra chinensis</name>
    <dbReference type="NCBI Taxonomy" id="642074"/>
    <lineage>
        <taxon>Eukaryota</taxon>
        <taxon>Metazoa</taxon>
        <taxon>Ecdysozoa</taxon>
        <taxon>Arthropoda</taxon>
        <taxon>Hexapoda</taxon>
        <taxon>Insecta</taxon>
        <taxon>Pterygota</taxon>
        <taxon>Neoptera</taxon>
        <taxon>Paraneoptera</taxon>
        <taxon>Hemiptera</taxon>
        <taxon>Heteroptera</taxon>
        <taxon>Panheteroptera</taxon>
        <taxon>Nepomorpha</taxon>
        <taxon>Nepidae</taxon>
        <taxon>Ranatrinae</taxon>
        <taxon>Ranatra</taxon>
    </lineage>
</organism>
<dbReference type="EMBL" id="JBFDAA010000007">
    <property type="protein sequence ID" value="KAL1131006.1"/>
    <property type="molecule type" value="Genomic_DNA"/>
</dbReference>
<evidence type="ECO:0000313" key="5">
    <source>
        <dbReference type="Proteomes" id="UP001558652"/>
    </source>
</evidence>
<sequence length="638" mass="71020">MAVKSVSHYDGITRICDEYSLLIGERHGQPQSILWRTNSAAGKKLVKTVEIEESKHENDVNAVPALAFIAFVSSTAALLLARYLWGRRSDRPGKQEPQETQQLALPVVVEPPEEAPQLRGETTDVACGPDHQESVESASGTSAVKQELDPPIQELEDNATAQSLDKPKREEIPINIQVKCEWVCGSWCIPPNVNFHWDRDDLCGFRLEFAIVRSDVVPPKMSPGVGVQSVPSLLITFQSLPLPVSATLVCNLLSFEDRLRIVESNLASAEETAKNWSLKIEKTETDIKELQKQKLAATSFFGPEQAFCSGQNNPGSCQSVVKCPPRLEFVNLCRGRSLHLPPMRDPFSHQVPHFASPTACVHKWVERLVSDAKSKVPPAETDPATVGDGLIPMFRRENYLAIKTLSDLIAETKKQVRFEYIMTELVVTRHSFDTTLREITRRFELTPQAIEDDLVRSIGTQSELRASRTSTAEEPQRDETEGREEESRRTPGKLKTVTILLPNPEQPVASELRARETYLGREIEDFVSGLVDMPSVRAPVHQKPRRVLHRSAYSHRRVHEEAEGQRSAVGNHSANRYRHVASRYLQPKGLATEEPACSALHPSSAGSQAASLDGPFRVISSRSPLPRLPALATSSRYK</sequence>
<proteinExistence type="predicted"/>
<reference evidence="4 5" key="1">
    <citation type="submission" date="2024-07" db="EMBL/GenBank/DDBJ databases">
        <title>Chromosome-level genome assembly of the water stick insect Ranatra chinensis (Heteroptera: Nepidae).</title>
        <authorList>
            <person name="Liu X."/>
        </authorList>
    </citation>
    <scope>NUCLEOTIDE SEQUENCE [LARGE SCALE GENOMIC DNA]</scope>
    <source>
        <strain evidence="4">Cailab_2021Rc</strain>
        <tissue evidence="4">Muscle</tissue>
    </source>
</reference>
<evidence type="ECO:0000256" key="1">
    <source>
        <dbReference type="SAM" id="Coils"/>
    </source>
</evidence>
<keyword evidence="1" id="KW-0175">Coiled coil</keyword>
<feature type="coiled-coil region" evidence="1">
    <location>
        <begin position="252"/>
        <end position="293"/>
    </location>
</feature>
<gene>
    <name evidence="4" type="ORF">AAG570_012244</name>
</gene>
<feature type="region of interest" description="Disordered" evidence="2">
    <location>
        <begin position="618"/>
        <end position="638"/>
    </location>
</feature>
<feature type="region of interest" description="Disordered" evidence="2">
    <location>
        <begin position="454"/>
        <end position="494"/>
    </location>
</feature>
<evidence type="ECO:0000256" key="2">
    <source>
        <dbReference type="SAM" id="MobiDB-lite"/>
    </source>
</evidence>
<keyword evidence="5" id="KW-1185">Reference proteome</keyword>
<feature type="compositionally biased region" description="Basic and acidic residues" evidence="2">
    <location>
        <begin position="474"/>
        <end position="489"/>
    </location>
</feature>
<dbReference type="AlphaFoldDB" id="A0ABD0YI82"/>
<evidence type="ECO:0000313" key="4">
    <source>
        <dbReference type="EMBL" id="KAL1131006.1"/>
    </source>
</evidence>
<feature type="transmembrane region" description="Helical" evidence="3">
    <location>
        <begin position="62"/>
        <end position="85"/>
    </location>
</feature>
<keyword evidence="3" id="KW-0472">Membrane</keyword>
<dbReference type="Proteomes" id="UP001558652">
    <property type="component" value="Unassembled WGS sequence"/>
</dbReference>
<keyword evidence="3" id="KW-1133">Transmembrane helix</keyword>
<feature type="compositionally biased region" description="Polar residues" evidence="2">
    <location>
        <begin position="458"/>
        <end position="472"/>
    </location>
</feature>
<accession>A0ABD0YI82</accession>